<keyword evidence="2" id="KW-1185">Reference proteome</keyword>
<dbReference type="Proteomes" id="UP001732700">
    <property type="component" value="Chromosome 4C"/>
</dbReference>
<evidence type="ECO:0000313" key="1">
    <source>
        <dbReference type="EnsemblPlants" id="AVESA.00010b.r2.4CG1288430.1.CDS"/>
    </source>
</evidence>
<accession>A0ACD5WSX9</accession>
<proteinExistence type="predicted"/>
<organism evidence="1 2">
    <name type="scientific">Avena sativa</name>
    <name type="common">Oat</name>
    <dbReference type="NCBI Taxonomy" id="4498"/>
    <lineage>
        <taxon>Eukaryota</taxon>
        <taxon>Viridiplantae</taxon>
        <taxon>Streptophyta</taxon>
        <taxon>Embryophyta</taxon>
        <taxon>Tracheophyta</taxon>
        <taxon>Spermatophyta</taxon>
        <taxon>Magnoliopsida</taxon>
        <taxon>Liliopsida</taxon>
        <taxon>Poales</taxon>
        <taxon>Poaceae</taxon>
        <taxon>BOP clade</taxon>
        <taxon>Pooideae</taxon>
        <taxon>Poodae</taxon>
        <taxon>Poeae</taxon>
        <taxon>Poeae Chloroplast Group 1 (Aveneae type)</taxon>
        <taxon>Aveninae</taxon>
        <taxon>Avena</taxon>
    </lineage>
</organism>
<reference evidence="1" key="2">
    <citation type="submission" date="2025-09" db="UniProtKB">
        <authorList>
            <consortium name="EnsemblPlants"/>
        </authorList>
    </citation>
    <scope>IDENTIFICATION</scope>
</reference>
<name>A0ACD5WSX9_AVESA</name>
<sequence>MAQAQATRGEQQFKAQQEQQPEAIQYGHVFAVTGDLAVEVIAPRDAEAMRTAEDSVPGVPVPQASGGGFSAAVAMETAAAYNQAVGAVRPGQASDAATKQGITVTQTAVPGGRIVTEFVAGQVVGQYSVADQAMMGQQQRQVEEEEDAGKVTIGEAMEAAALSAGERPVEEADAAAIRAAETRAQGADKVLPGGLADQAWAAASANAWAERDEDKITIGDVLSDATTKLADDKPAEHEDAARVVQAETYSDAGARTKAGGVGAALTTAARLNQEDDDDAPSPRRPG</sequence>
<protein>
    <submittedName>
        <fullName evidence="1">Uncharacterized protein</fullName>
    </submittedName>
</protein>
<reference evidence="1" key="1">
    <citation type="submission" date="2021-05" db="EMBL/GenBank/DDBJ databases">
        <authorList>
            <person name="Scholz U."/>
            <person name="Mascher M."/>
            <person name="Fiebig A."/>
        </authorList>
    </citation>
    <scope>NUCLEOTIDE SEQUENCE [LARGE SCALE GENOMIC DNA]</scope>
</reference>
<dbReference type="EnsemblPlants" id="AVESA.00010b.r2.4CG1288430.1">
    <property type="protein sequence ID" value="AVESA.00010b.r2.4CG1288430.1.CDS"/>
    <property type="gene ID" value="AVESA.00010b.r2.4CG1288430"/>
</dbReference>
<evidence type="ECO:0000313" key="2">
    <source>
        <dbReference type="Proteomes" id="UP001732700"/>
    </source>
</evidence>